<comment type="similarity">
    <text evidence="1 2">Belongs to the TIFY/JAZ family.</text>
</comment>
<dbReference type="Pfam" id="PF09425">
    <property type="entry name" value="Jas_motif"/>
    <property type="match status" value="1"/>
</dbReference>
<dbReference type="Proteomes" id="UP001634393">
    <property type="component" value="Unassembled WGS sequence"/>
</dbReference>
<evidence type="ECO:0000256" key="2">
    <source>
        <dbReference type="RuleBase" id="RU369065"/>
    </source>
</evidence>
<proteinExistence type="inferred from homology"/>
<evidence type="ECO:0000313" key="5">
    <source>
        <dbReference type="EMBL" id="KAL3851496.1"/>
    </source>
</evidence>
<sequence>MKRNCNLELRLVTPSVFSHSSNYINIGQCNSMLDLFGERPNEKQQQQPLTIFYNGRVAVSDVTELQARAIIKLASRENEEKSTSSNEPQLYSPVSGLSMKRSLQRFLQKRKTRAEATSPYPAPPFN</sequence>
<dbReference type="PROSITE" id="PS51320">
    <property type="entry name" value="TIFY"/>
    <property type="match status" value="1"/>
</dbReference>
<dbReference type="InterPro" id="IPR018467">
    <property type="entry name" value="CCT_CS"/>
</dbReference>
<dbReference type="GO" id="GO:0031347">
    <property type="term" value="P:regulation of defense response"/>
    <property type="evidence" value="ECO:0007669"/>
    <property type="project" value="UniProtKB-UniRule"/>
</dbReference>
<dbReference type="EMBL" id="JBJXBP010000001">
    <property type="protein sequence ID" value="KAL3851496.1"/>
    <property type="molecule type" value="Genomic_DNA"/>
</dbReference>
<feature type="region of interest" description="Disordered" evidence="3">
    <location>
        <begin position="75"/>
        <end position="126"/>
    </location>
</feature>
<protein>
    <recommendedName>
        <fullName evidence="2">Protein TIFY</fullName>
    </recommendedName>
    <alternativeName>
        <fullName evidence="2">Jasmonate ZIM domain-containing protein</fullName>
    </alternativeName>
</protein>
<evidence type="ECO:0000313" key="6">
    <source>
        <dbReference type="Proteomes" id="UP001634393"/>
    </source>
</evidence>
<dbReference type="InterPro" id="IPR040390">
    <property type="entry name" value="TIFY/JAZ"/>
</dbReference>
<evidence type="ECO:0000259" key="4">
    <source>
        <dbReference type="PROSITE" id="PS51320"/>
    </source>
</evidence>
<keyword evidence="2" id="KW-0539">Nucleus</keyword>
<comment type="caution">
    <text evidence="5">The sequence shown here is derived from an EMBL/GenBank/DDBJ whole genome shotgun (WGS) entry which is preliminary data.</text>
</comment>
<organism evidence="5 6">
    <name type="scientific">Penstemon smallii</name>
    <dbReference type="NCBI Taxonomy" id="265156"/>
    <lineage>
        <taxon>Eukaryota</taxon>
        <taxon>Viridiplantae</taxon>
        <taxon>Streptophyta</taxon>
        <taxon>Embryophyta</taxon>
        <taxon>Tracheophyta</taxon>
        <taxon>Spermatophyta</taxon>
        <taxon>Magnoliopsida</taxon>
        <taxon>eudicotyledons</taxon>
        <taxon>Gunneridae</taxon>
        <taxon>Pentapetalae</taxon>
        <taxon>asterids</taxon>
        <taxon>lamiids</taxon>
        <taxon>Lamiales</taxon>
        <taxon>Plantaginaceae</taxon>
        <taxon>Cheloneae</taxon>
        <taxon>Penstemon</taxon>
    </lineage>
</organism>
<reference evidence="5 6" key="1">
    <citation type="submission" date="2024-12" db="EMBL/GenBank/DDBJ databases">
        <title>The unique morphological basis and parallel evolutionary history of personate flowers in Penstemon.</title>
        <authorList>
            <person name="Depatie T.H."/>
            <person name="Wessinger C.A."/>
        </authorList>
    </citation>
    <scope>NUCLEOTIDE SEQUENCE [LARGE SCALE GENOMIC DNA]</scope>
    <source>
        <strain evidence="5">WTNN_2</strain>
        <tissue evidence="5">Leaf</tissue>
    </source>
</reference>
<dbReference type="GO" id="GO:0009611">
    <property type="term" value="P:response to wounding"/>
    <property type="evidence" value="ECO:0007669"/>
    <property type="project" value="UniProtKB-UniRule"/>
</dbReference>
<comment type="domain">
    <text evidence="2">The jas domain is required for interaction with COI1.</text>
</comment>
<dbReference type="GO" id="GO:2000022">
    <property type="term" value="P:regulation of jasmonic acid mediated signaling pathway"/>
    <property type="evidence" value="ECO:0007669"/>
    <property type="project" value="UniProtKB-UniRule"/>
</dbReference>
<dbReference type="GO" id="GO:0005634">
    <property type="term" value="C:nucleus"/>
    <property type="evidence" value="ECO:0007669"/>
    <property type="project" value="UniProtKB-SubCell"/>
</dbReference>
<evidence type="ECO:0000256" key="3">
    <source>
        <dbReference type="SAM" id="MobiDB-lite"/>
    </source>
</evidence>
<dbReference type="AlphaFoldDB" id="A0ABD3UPP0"/>
<dbReference type="InterPro" id="IPR010399">
    <property type="entry name" value="Tify_dom"/>
</dbReference>
<feature type="domain" description="Tify" evidence="4">
    <location>
        <begin position="42"/>
        <end position="76"/>
    </location>
</feature>
<dbReference type="PANTHER" id="PTHR33077:SF17">
    <property type="entry name" value="PROTEIN TIFY 5B"/>
    <property type="match status" value="1"/>
</dbReference>
<gene>
    <name evidence="5" type="ORF">ACJIZ3_013378</name>
</gene>
<comment type="subcellular location">
    <subcellularLocation>
        <location evidence="2">Nucleus</location>
    </subcellularLocation>
</comment>
<comment type="function">
    <text evidence="2">Repressor of jasmonate responses.</text>
</comment>
<evidence type="ECO:0000256" key="1">
    <source>
        <dbReference type="ARBA" id="ARBA00008614"/>
    </source>
</evidence>
<accession>A0ABD3UPP0</accession>
<keyword evidence="6" id="KW-1185">Reference proteome</keyword>
<dbReference type="SMART" id="SM00979">
    <property type="entry name" value="TIFY"/>
    <property type="match status" value="1"/>
</dbReference>
<keyword evidence="2" id="KW-1184">Jasmonic acid signaling pathway</keyword>
<name>A0ABD3UPP0_9LAMI</name>
<dbReference type="Pfam" id="PF06200">
    <property type="entry name" value="tify"/>
    <property type="match status" value="1"/>
</dbReference>
<dbReference type="PANTHER" id="PTHR33077">
    <property type="entry name" value="PROTEIN TIFY 4A-RELATED-RELATED"/>
    <property type="match status" value="1"/>
</dbReference>